<dbReference type="EMBL" id="JAWJWF010000004">
    <property type="protein sequence ID" value="KAK6633828.1"/>
    <property type="molecule type" value="Genomic_DNA"/>
</dbReference>
<dbReference type="PANTHER" id="PTHR48190:SF2">
    <property type="entry name" value="PROGRAMMED CELL DEATH PROTEIN 7"/>
    <property type="match status" value="1"/>
</dbReference>
<evidence type="ECO:0008006" key="3">
    <source>
        <dbReference type="Google" id="ProtNLM"/>
    </source>
</evidence>
<dbReference type="Proteomes" id="UP001359485">
    <property type="component" value="Unassembled WGS sequence"/>
</dbReference>
<reference evidence="1 2" key="1">
    <citation type="submission" date="2023-09" db="EMBL/GenBank/DDBJ databases">
        <title>Genomes of two closely related lineages of the louse Polyplax serrata with different host specificities.</title>
        <authorList>
            <person name="Martinu J."/>
            <person name="Tarabai H."/>
            <person name="Stefka J."/>
            <person name="Hypsa V."/>
        </authorList>
    </citation>
    <scope>NUCLEOTIDE SEQUENCE [LARGE SCALE GENOMIC DNA]</scope>
    <source>
        <strain evidence="1">98ZLc_SE</strain>
    </source>
</reference>
<dbReference type="PANTHER" id="PTHR48190">
    <property type="entry name" value="PROGRAMMED CELL DEATH PROTEIN 7"/>
    <property type="match status" value="1"/>
</dbReference>
<sequence>MSWPQFVPHSELIYQQGPKYSSDVMSQGGTMFFPPQYQIPNFECNQKNQDMVEKWKEQRQNDTDFINQFIFKLEGKETEAVRKPLKIYEVKNLLLDVVELRNNLEKKAKALSINDENFSLQWDIIQEDMNLINEKILLLNDISQPLKIEISKKIKARSSRKRRSIKNKTLSEKLKVQINEKHKVIDKILEDKKQEVLSVKREAALKRQADSVLHEVRRKKYEGTKMLNLLSALSKLRGLRIEEEEKKGGYCSKQLTNVFNEVIDRFKELWRKQIEAYKLEEKGLKMMLEENTLPPVKDSKFEINLLHWEKALFGCVSTDEEVKALQTVDDELEAFIQTRQEWDRFIVVEPTAVASSIPPGWVLPPETDNDDWLKYIKRS</sequence>
<organism evidence="1 2">
    <name type="scientific">Polyplax serrata</name>
    <name type="common">Common mouse louse</name>
    <dbReference type="NCBI Taxonomy" id="468196"/>
    <lineage>
        <taxon>Eukaryota</taxon>
        <taxon>Metazoa</taxon>
        <taxon>Ecdysozoa</taxon>
        <taxon>Arthropoda</taxon>
        <taxon>Hexapoda</taxon>
        <taxon>Insecta</taxon>
        <taxon>Pterygota</taxon>
        <taxon>Neoptera</taxon>
        <taxon>Paraneoptera</taxon>
        <taxon>Psocodea</taxon>
        <taxon>Troctomorpha</taxon>
        <taxon>Phthiraptera</taxon>
        <taxon>Anoplura</taxon>
        <taxon>Polyplacidae</taxon>
        <taxon>Polyplax</taxon>
    </lineage>
</organism>
<dbReference type="Pfam" id="PF16021">
    <property type="entry name" value="PDCD7"/>
    <property type="match status" value="1"/>
</dbReference>
<proteinExistence type="predicted"/>
<comment type="caution">
    <text evidence="1">The sequence shown here is derived from an EMBL/GenBank/DDBJ whole genome shotgun (WGS) entry which is preliminary data.</text>
</comment>
<protein>
    <recommendedName>
        <fullName evidence="3">Programmed cell death protein 7</fullName>
    </recommendedName>
</protein>
<dbReference type="InterPro" id="IPR031974">
    <property type="entry name" value="PDCD7"/>
</dbReference>
<keyword evidence="2" id="KW-1185">Reference proteome</keyword>
<evidence type="ECO:0000313" key="2">
    <source>
        <dbReference type="Proteomes" id="UP001359485"/>
    </source>
</evidence>
<accession>A0ABR1B4J0</accession>
<evidence type="ECO:0000313" key="1">
    <source>
        <dbReference type="EMBL" id="KAK6633828.1"/>
    </source>
</evidence>
<dbReference type="InterPro" id="IPR052831">
    <property type="entry name" value="Apoptosis_promoter"/>
</dbReference>
<gene>
    <name evidence="1" type="ORF">RUM44_004435</name>
</gene>
<name>A0ABR1B4J0_POLSC</name>